<reference evidence="3" key="4">
    <citation type="journal article" date="2015" name="G3 (Bethesda)">
        <title>Genome sequences of three phytopathogenic species of the Magnaporthaceae family of fungi.</title>
        <authorList>
            <person name="Okagaki L.H."/>
            <person name="Nunes C.C."/>
            <person name="Sailsbery J."/>
            <person name="Clay B."/>
            <person name="Brown D."/>
            <person name="John T."/>
            <person name="Oh Y."/>
            <person name="Young N."/>
            <person name="Fitzgerald M."/>
            <person name="Haas B.J."/>
            <person name="Zeng Q."/>
            <person name="Young S."/>
            <person name="Adiconis X."/>
            <person name="Fan L."/>
            <person name="Levin J.Z."/>
            <person name="Mitchell T.K."/>
            <person name="Okubara P.A."/>
            <person name="Farman M.L."/>
            <person name="Kohn L.M."/>
            <person name="Birren B."/>
            <person name="Ma L.-J."/>
            <person name="Dean R.A."/>
        </authorList>
    </citation>
    <scope>NUCLEOTIDE SEQUENCE</scope>
    <source>
        <strain evidence="3">R3-111a-1</strain>
    </source>
</reference>
<reference evidence="2" key="2">
    <citation type="submission" date="2010-07" db="EMBL/GenBank/DDBJ databases">
        <authorList>
            <consortium name="The Broad Institute Genome Sequencing Platform"/>
            <consortium name="Broad Institute Genome Sequencing Center for Infectious Disease"/>
            <person name="Ma L.-J."/>
            <person name="Dead R."/>
            <person name="Young S."/>
            <person name="Zeng Q."/>
            <person name="Koehrsen M."/>
            <person name="Alvarado L."/>
            <person name="Berlin A."/>
            <person name="Chapman S.B."/>
            <person name="Chen Z."/>
            <person name="Freedman E."/>
            <person name="Gellesch M."/>
            <person name="Goldberg J."/>
            <person name="Griggs A."/>
            <person name="Gujja S."/>
            <person name="Heilman E.R."/>
            <person name="Heiman D."/>
            <person name="Hepburn T."/>
            <person name="Howarth C."/>
            <person name="Jen D."/>
            <person name="Larson L."/>
            <person name="Mehta T."/>
            <person name="Neiman D."/>
            <person name="Pearson M."/>
            <person name="Roberts A."/>
            <person name="Saif S."/>
            <person name="Shea T."/>
            <person name="Shenoy N."/>
            <person name="Sisk P."/>
            <person name="Stolte C."/>
            <person name="Sykes S."/>
            <person name="Walk T."/>
            <person name="White J."/>
            <person name="Yandava C."/>
            <person name="Haas B."/>
            <person name="Nusbaum C."/>
            <person name="Birren B."/>
        </authorList>
    </citation>
    <scope>NUCLEOTIDE SEQUENCE</scope>
    <source>
        <strain evidence="2">R3-111a-1</strain>
    </source>
</reference>
<accession>J3P3D9</accession>
<feature type="compositionally biased region" description="Polar residues" evidence="1">
    <location>
        <begin position="665"/>
        <end position="682"/>
    </location>
</feature>
<feature type="compositionally biased region" description="Low complexity" evidence="1">
    <location>
        <begin position="457"/>
        <end position="466"/>
    </location>
</feature>
<feature type="compositionally biased region" description="Basic and acidic residues" evidence="1">
    <location>
        <begin position="595"/>
        <end position="605"/>
    </location>
</feature>
<sequence>MVARVLASDKGLVMVVDGFDEIPEGDQTTFLDCLEKFEKEQMGGHGRPGLGVLVLSRWCDSLNDKRRGFTVYEITKKDNEQDIRNTIRETLRGFARQADYSEQFQNELCDAVTNGAQGTYLWATVMMADIRINRPRQHQLEEQLKQLPRSLAELFDKIIGSIELRKDTSWDTTRNVLLWVVFGLEPLGLQELNAALALTNIYQDRLGRALGLQESNDAALAAMDAPHIERRLSHQFKAHLAVACGQLLSISPTNHVTTVHRALTDYLTTTPAWFKSKRWDISHHESIYTPPKDAHAMLGHMCAAYLCMPSFEDAGDRYQEADEGAEWELKVKGRIADHQLVRYAALCWSQHFKAAKDAGHHDALASRRGDMCDPKNGLCISWSEVWWYSREWRALPFPQDPEDIQRLLLDAEPAGNSLVTPTANQPGRELTKPPPAQPPAQPMRLLPGPPADEQTGQPAQQDVPQDVPRHLQQPLQNPTGRSTEQSDNDLTEKEPLTTVVEEPLAPTFEERPLTPTVEEPLTPIVEKLPTPIVGEPLTPIVGEPLAPIAEEPAASKEQLVVEHAPEDHRLPGSKTQLLSGEKPAKQQPAPGQPHPKKEVEKDMSPTKDLPLANNSLPAAEGNGQQPLGEGQLPSEKQAAKQEQTGGDQQPEGDQPAYKDEPLQEIQASSGNQPATEEQQITGEQPRDNKSRRSIMDRPRFERRPGGGGSATGQRRAAGPFPARVEGFLRVRQLRHRAQLGRQQHPSARFLGAFVASDDLGWEPPATGDLP</sequence>
<proteinExistence type="predicted"/>
<dbReference type="OrthoDB" id="5967843at2759"/>
<evidence type="ECO:0008006" key="5">
    <source>
        <dbReference type="Google" id="ProtNLM"/>
    </source>
</evidence>
<dbReference type="PANTHER" id="PTHR10039:SF14">
    <property type="entry name" value="NACHT DOMAIN-CONTAINING PROTEIN"/>
    <property type="match status" value="1"/>
</dbReference>
<feature type="region of interest" description="Disordered" evidence="1">
    <location>
        <begin position="416"/>
        <end position="522"/>
    </location>
</feature>
<evidence type="ECO:0000313" key="4">
    <source>
        <dbReference type="Proteomes" id="UP000006039"/>
    </source>
</evidence>
<keyword evidence="4" id="KW-1185">Reference proteome</keyword>
<feature type="compositionally biased region" description="Basic and acidic residues" evidence="1">
    <location>
        <begin position="559"/>
        <end position="570"/>
    </location>
</feature>
<dbReference type="EnsemblFungi" id="EJT74181">
    <property type="protein sequence ID" value="EJT74181"/>
    <property type="gene ID" value="GGTG_08026"/>
</dbReference>
<dbReference type="Proteomes" id="UP000006039">
    <property type="component" value="Unassembled WGS sequence"/>
</dbReference>
<dbReference type="PANTHER" id="PTHR10039">
    <property type="entry name" value="AMELOGENIN"/>
    <property type="match status" value="1"/>
</dbReference>
<feature type="compositionally biased region" description="Basic and acidic residues" evidence="1">
    <location>
        <begin position="684"/>
        <end position="704"/>
    </location>
</feature>
<feature type="region of interest" description="Disordered" evidence="1">
    <location>
        <begin position="548"/>
        <end position="721"/>
    </location>
</feature>
<dbReference type="RefSeq" id="XP_009224125.1">
    <property type="nucleotide sequence ID" value="XM_009225861.1"/>
</dbReference>
<gene>
    <name evidence="3" type="primary">20348484</name>
    <name evidence="2" type="ORF">GGTG_08026</name>
</gene>
<reference evidence="4" key="1">
    <citation type="submission" date="2010-07" db="EMBL/GenBank/DDBJ databases">
        <title>The genome sequence of Gaeumannomyces graminis var. tritici strain R3-111a-1.</title>
        <authorList>
            <consortium name="The Broad Institute Genome Sequencing Platform"/>
            <person name="Ma L.-J."/>
            <person name="Dead R."/>
            <person name="Young S."/>
            <person name="Zeng Q."/>
            <person name="Koehrsen M."/>
            <person name="Alvarado L."/>
            <person name="Berlin A."/>
            <person name="Chapman S.B."/>
            <person name="Chen Z."/>
            <person name="Freedman E."/>
            <person name="Gellesch M."/>
            <person name="Goldberg J."/>
            <person name="Griggs A."/>
            <person name="Gujja S."/>
            <person name="Heilman E.R."/>
            <person name="Heiman D."/>
            <person name="Hepburn T."/>
            <person name="Howarth C."/>
            <person name="Jen D."/>
            <person name="Larson L."/>
            <person name="Mehta T."/>
            <person name="Neiman D."/>
            <person name="Pearson M."/>
            <person name="Roberts A."/>
            <person name="Saif S."/>
            <person name="Shea T."/>
            <person name="Shenoy N."/>
            <person name="Sisk P."/>
            <person name="Stolte C."/>
            <person name="Sykes S."/>
            <person name="Walk T."/>
            <person name="White J."/>
            <person name="Yandava C."/>
            <person name="Haas B."/>
            <person name="Nusbaum C."/>
            <person name="Birren B."/>
        </authorList>
    </citation>
    <scope>NUCLEOTIDE SEQUENCE [LARGE SCALE GENOMIC DNA]</scope>
    <source>
        <strain evidence="4">R3-111a-1</strain>
    </source>
</reference>
<dbReference type="AlphaFoldDB" id="J3P3D9"/>
<reference evidence="2" key="3">
    <citation type="submission" date="2010-09" db="EMBL/GenBank/DDBJ databases">
        <title>Annotation of Gaeumannomyces graminis var. tritici R3-111a-1.</title>
        <authorList>
            <consortium name="The Broad Institute Genome Sequencing Platform"/>
            <person name="Ma L.-J."/>
            <person name="Dead R."/>
            <person name="Young S.K."/>
            <person name="Zeng Q."/>
            <person name="Gargeya S."/>
            <person name="Fitzgerald M."/>
            <person name="Haas B."/>
            <person name="Abouelleil A."/>
            <person name="Alvarado L."/>
            <person name="Arachchi H.M."/>
            <person name="Berlin A."/>
            <person name="Brown A."/>
            <person name="Chapman S.B."/>
            <person name="Chen Z."/>
            <person name="Dunbar C."/>
            <person name="Freedman E."/>
            <person name="Gearin G."/>
            <person name="Gellesch M."/>
            <person name="Goldberg J."/>
            <person name="Griggs A."/>
            <person name="Gujja S."/>
            <person name="Heiman D."/>
            <person name="Howarth C."/>
            <person name="Larson L."/>
            <person name="Lui A."/>
            <person name="MacDonald P.J.P."/>
            <person name="Mehta T."/>
            <person name="Montmayeur A."/>
            <person name="Murphy C."/>
            <person name="Neiman D."/>
            <person name="Pearson M."/>
            <person name="Priest M."/>
            <person name="Roberts A."/>
            <person name="Saif S."/>
            <person name="Shea T."/>
            <person name="Shenoy N."/>
            <person name="Sisk P."/>
            <person name="Stolte C."/>
            <person name="Sykes S."/>
            <person name="Yandava C."/>
            <person name="Wortman J."/>
            <person name="Nusbaum C."/>
            <person name="Birren B."/>
        </authorList>
    </citation>
    <scope>NUCLEOTIDE SEQUENCE</scope>
    <source>
        <strain evidence="2">R3-111a-1</strain>
    </source>
</reference>
<dbReference type="VEuPathDB" id="FungiDB:GGTG_08026"/>
<evidence type="ECO:0000256" key="1">
    <source>
        <dbReference type="SAM" id="MobiDB-lite"/>
    </source>
</evidence>
<feature type="compositionally biased region" description="Polar residues" evidence="1">
    <location>
        <begin position="473"/>
        <end position="485"/>
    </location>
</feature>
<organism evidence="2">
    <name type="scientific">Gaeumannomyces tritici (strain R3-111a-1)</name>
    <name type="common">Wheat and barley take-all root rot fungus</name>
    <name type="synonym">Gaeumannomyces graminis var. tritici</name>
    <dbReference type="NCBI Taxonomy" id="644352"/>
    <lineage>
        <taxon>Eukaryota</taxon>
        <taxon>Fungi</taxon>
        <taxon>Dikarya</taxon>
        <taxon>Ascomycota</taxon>
        <taxon>Pezizomycotina</taxon>
        <taxon>Sordariomycetes</taxon>
        <taxon>Sordariomycetidae</taxon>
        <taxon>Magnaporthales</taxon>
        <taxon>Magnaporthaceae</taxon>
        <taxon>Gaeumannomyces</taxon>
    </lineage>
</organism>
<feature type="compositionally biased region" description="Pro residues" evidence="1">
    <location>
        <begin position="432"/>
        <end position="441"/>
    </location>
</feature>
<name>J3P3D9_GAET3</name>
<dbReference type="GeneID" id="20348484"/>
<feature type="compositionally biased region" description="Low complexity" evidence="1">
    <location>
        <begin position="513"/>
        <end position="522"/>
    </location>
</feature>
<evidence type="ECO:0000313" key="2">
    <source>
        <dbReference type="EMBL" id="EJT74181.1"/>
    </source>
</evidence>
<dbReference type="STRING" id="644352.J3P3D9"/>
<dbReference type="HOGENOM" id="CLU_362915_0_0_1"/>
<protein>
    <recommendedName>
        <fullName evidence="5">NACHT domain-containing protein</fullName>
    </recommendedName>
</protein>
<dbReference type="EMBL" id="GL385398">
    <property type="protein sequence ID" value="EJT74181.1"/>
    <property type="molecule type" value="Genomic_DNA"/>
</dbReference>
<reference evidence="3" key="5">
    <citation type="submission" date="2018-04" db="UniProtKB">
        <authorList>
            <consortium name="EnsemblFungi"/>
        </authorList>
    </citation>
    <scope>IDENTIFICATION</scope>
    <source>
        <strain evidence="3">R3-111a-1</strain>
    </source>
</reference>
<evidence type="ECO:0000313" key="3">
    <source>
        <dbReference type="EnsemblFungi" id="EJT74181"/>
    </source>
</evidence>
<dbReference type="eggNOG" id="KOG2029">
    <property type="taxonomic scope" value="Eukaryota"/>
</dbReference>